<dbReference type="FunFam" id="3.10.20.30:FF:000001">
    <property type="entry name" value="Ribosome-binding ATPase YchF"/>
    <property type="match status" value="1"/>
</dbReference>
<dbReference type="GO" id="GO:0016887">
    <property type="term" value="F:ATP hydrolysis activity"/>
    <property type="evidence" value="ECO:0007669"/>
    <property type="project" value="InterPro"/>
</dbReference>
<dbReference type="CDD" id="cd01900">
    <property type="entry name" value="YchF"/>
    <property type="match status" value="1"/>
</dbReference>
<dbReference type="GO" id="GO:0046872">
    <property type="term" value="F:metal ion binding"/>
    <property type="evidence" value="ECO:0007669"/>
    <property type="project" value="UniProtKB-KW"/>
</dbReference>
<organism evidence="6 7">
    <name type="scientific">Candidatus Roizmanbacteria bacterium CG_4_10_14_0_2_um_filter_39_13</name>
    <dbReference type="NCBI Taxonomy" id="1974825"/>
    <lineage>
        <taxon>Bacteria</taxon>
        <taxon>Candidatus Roizmaniibacteriota</taxon>
    </lineage>
</organism>
<dbReference type="InterPro" id="IPR027417">
    <property type="entry name" value="P-loop_NTPase"/>
</dbReference>
<dbReference type="InterPro" id="IPR041706">
    <property type="entry name" value="YchF_N"/>
</dbReference>
<protein>
    <submittedName>
        <fullName evidence="6">Redox-regulated ATPase YchF</fullName>
    </submittedName>
</protein>
<dbReference type="GO" id="GO:0005737">
    <property type="term" value="C:cytoplasm"/>
    <property type="evidence" value="ECO:0007669"/>
    <property type="project" value="TreeGrafter"/>
</dbReference>
<keyword evidence="2" id="KW-0547">Nucleotide-binding</keyword>
<dbReference type="InterPro" id="IPR013029">
    <property type="entry name" value="YchF_C"/>
</dbReference>
<dbReference type="PROSITE" id="PS51710">
    <property type="entry name" value="G_OBG"/>
    <property type="match status" value="1"/>
</dbReference>
<accession>A0A2M7TXJ5</accession>
<keyword evidence="1" id="KW-0479">Metal-binding</keyword>
<dbReference type="InterPro" id="IPR031167">
    <property type="entry name" value="G_OBG"/>
</dbReference>
<dbReference type="Proteomes" id="UP000228503">
    <property type="component" value="Unassembled WGS sequence"/>
</dbReference>
<evidence type="ECO:0000259" key="5">
    <source>
        <dbReference type="PROSITE" id="PS51710"/>
    </source>
</evidence>
<evidence type="ECO:0000256" key="1">
    <source>
        <dbReference type="ARBA" id="ARBA00022723"/>
    </source>
</evidence>
<dbReference type="SUPFAM" id="SSF52540">
    <property type="entry name" value="P-loop containing nucleoside triphosphate hydrolases"/>
    <property type="match status" value="1"/>
</dbReference>
<evidence type="ECO:0000256" key="4">
    <source>
        <dbReference type="ARBA" id="ARBA00022842"/>
    </source>
</evidence>
<dbReference type="InterPro" id="IPR004396">
    <property type="entry name" value="ATPase_YchF/OLA1"/>
</dbReference>
<proteinExistence type="predicted"/>
<dbReference type="InterPro" id="IPR006073">
    <property type="entry name" value="GTP-bd"/>
</dbReference>
<reference evidence="7" key="1">
    <citation type="submission" date="2017-09" db="EMBL/GenBank/DDBJ databases">
        <title>Depth-based differentiation of microbial function through sediment-hosted aquifers and enrichment of novel symbionts in the deep terrestrial subsurface.</title>
        <authorList>
            <person name="Probst A.J."/>
            <person name="Ladd B."/>
            <person name="Jarett J.K."/>
            <person name="Geller-Mcgrath D.E."/>
            <person name="Sieber C.M.K."/>
            <person name="Emerson J.B."/>
            <person name="Anantharaman K."/>
            <person name="Thomas B.C."/>
            <person name="Malmstrom R."/>
            <person name="Stieglmeier M."/>
            <person name="Klingl A."/>
            <person name="Woyke T."/>
            <person name="Ryan C.M."/>
            <person name="Banfield J.F."/>
        </authorList>
    </citation>
    <scope>NUCLEOTIDE SEQUENCE [LARGE SCALE GENOMIC DNA]</scope>
</reference>
<dbReference type="InterPro" id="IPR023192">
    <property type="entry name" value="TGS-like_dom_sf"/>
</dbReference>
<comment type="caution">
    <text evidence="6">The sequence shown here is derived from an EMBL/GenBank/DDBJ whole genome shotgun (WGS) entry which is preliminary data.</text>
</comment>
<sequence length="364" mass="40599">MSIGIVGLPNVGKSTLFNALLKKTVADAANYPFCTIEPNVGVVEVPDERLPVLAKVVNTQKIVPAVVEFYDIAGLVKGAADGEGLGNKFLSHIREVAAIAHVVRLFEDGDVIHVQDTVDALRDIQTIETELIFADLATLFKQKEPKGKFSKEEGIRFDAIVKLKNHLNEGNSARTLRLTDDEAIQAKDLHLLTMKPEIFVFNVSEEQLSKQDELRAKIDTILKELTHFNEKPSMLFLNAKLENDVLAFEESDQKEYLNQYHLGETGLNRLIKTAYETLGLMSFLTGGELEARAWTIPINTFAHQAAGTIHTDFEKKFIKADIVQFEDFIALGGWSKAREQGKVQIVGRDYVMKEGDVVEFKIGQ</sequence>
<evidence type="ECO:0000256" key="3">
    <source>
        <dbReference type="ARBA" id="ARBA00022840"/>
    </source>
</evidence>
<dbReference type="GO" id="GO:0005524">
    <property type="term" value="F:ATP binding"/>
    <property type="evidence" value="ECO:0007669"/>
    <property type="project" value="UniProtKB-KW"/>
</dbReference>
<dbReference type="PRINTS" id="PR00326">
    <property type="entry name" value="GTP1OBG"/>
</dbReference>
<dbReference type="InterPro" id="IPR012676">
    <property type="entry name" value="TGS-like"/>
</dbReference>
<name>A0A2M7TXJ5_9BACT</name>
<dbReference type="SUPFAM" id="SSF81271">
    <property type="entry name" value="TGS-like"/>
    <property type="match status" value="1"/>
</dbReference>
<dbReference type="GO" id="GO:0005525">
    <property type="term" value="F:GTP binding"/>
    <property type="evidence" value="ECO:0007669"/>
    <property type="project" value="InterPro"/>
</dbReference>
<evidence type="ECO:0000313" key="6">
    <source>
        <dbReference type="EMBL" id="PIZ62541.1"/>
    </source>
</evidence>
<dbReference type="PANTHER" id="PTHR23305:SF18">
    <property type="entry name" value="OBG-TYPE G DOMAIN-CONTAINING PROTEIN"/>
    <property type="match status" value="1"/>
</dbReference>
<dbReference type="PIRSF" id="PIRSF006641">
    <property type="entry name" value="CHP00092"/>
    <property type="match status" value="1"/>
</dbReference>
<dbReference type="Gene3D" id="3.40.50.300">
    <property type="entry name" value="P-loop containing nucleotide triphosphate hydrolases"/>
    <property type="match status" value="1"/>
</dbReference>
<evidence type="ECO:0000256" key="2">
    <source>
        <dbReference type="ARBA" id="ARBA00022741"/>
    </source>
</evidence>
<gene>
    <name evidence="6" type="ORF">COY16_04040</name>
</gene>
<dbReference type="Pfam" id="PF01926">
    <property type="entry name" value="MMR_HSR1"/>
    <property type="match status" value="1"/>
</dbReference>
<feature type="domain" description="OBG-type G" evidence="5">
    <location>
        <begin position="1"/>
        <end position="257"/>
    </location>
</feature>
<dbReference type="AlphaFoldDB" id="A0A2M7TXJ5"/>
<keyword evidence="4" id="KW-0460">Magnesium</keyword>
<dbReference type="InterPro" id="IPR012675">
    <property type="entry name" value="Beta-grasp_dom_sf"/>
</dbReference>
<evidence type="ECO:0000313" key="7">
    <source>
        <dbReference type="Proteomes" id="UP000228503"/>
    </source>
</evidence>
<dbReference type="EMBL" id="PFOB01000052">
    <property type="protein sequence ID" value="PIZ62541.1"/>
    <property type="molecule type" value="Genomic_DNA"/>
</dbReference>
<dbReference type="Pfam" id="PF06071">
    <property type="entry name" value="YchF-GTPase_C"/>
    <property type="match status" value="1"/>
</dbReference>
<dbReference type="PANTHER" id="PTHR23305">
    <property type="entry name" value="OBG GTPASE FAMILY"/>
    <property type="match status" value="1"/>
</dbReference>
<dbReference type="Gene3D" id="3.10.20.30">
    <property type="match status" value="1"/>
</dbReference>
<dbReference type="Gene3D" id="1.10.150.300">
    <property type="entry name" value="TGS-like domain"/>
    <property type="match status" value="1"/>
</dbReference>
<dbReference type="NCBIfam" id="TIGR00092">
    <property type="entry name" value="redox-regulated ATPase YchF"/>
    <property type="match status" value="1"/>
</dbReference>
<keyword evidence="3" id="KW-0067">ATP-binding</keyword>